<accession>A0A9X3ATA6</accession>
<dbReference type="PANTHER" id="PTHR24321:SF11">
    <property type="entry name" value="BLR0893 PROTEIN"/>
    <property type="match status" value="1"/>
</dbReference>
<keyword evidence="2" id="KW-0560">Oxidoreductase</keyword>
<dbReference type="InterPro" id="IPR002347">
    <property type="entry name" value="SDR_fam"/>
</dbReference>
<proteinExistence type="inferred from homology"/>
<sequence length="254" mass="26060">MNILQDKVALVTGASSGIGRATAKLFAKEGAKVIVAARRQKELDTLVDEIIKEGGSAIALAGDVQDESYAKALVDLAIKEYGGLDIAFNNAGTLGASGATSEITLEGWNDTVNTNLTSAFLGAKYQLPAMVNTGGGSIIFTSSFVGYTIGLPQMSAYSASKAGIIGLTKALASEYGSEGIRVNALLPGGTDTPMGRESSNTPEAIEFVKSIHALKRLALPEEIAKSALYLASDASSFTTGTALLADGGVSVCKT</sequence>
<dbReference type="Pfam" id="PF13561">
    <property type="entry name" value="adh_short_C2"/>
    <property type="match status" value="1"/>
</dbReference>
<dbReference type="SUPFAM" id="SSF51735">
    <property type="entry name" value="NAD(P)-binding Rossmann-fold domains"/>
    <property type="match status" value="1"/>
</dbReference>
<dbReference type="RefSeq" id="WP_260976791.1">
    <property type="nucleotide sequence ID" value="NZ_JAOANI010000020.1"/>
</dbReference>
<dbReference type="FunFam" id="3.40.50.720:FF:000084">
    <property type="entry name" value="Short-chain dehydrogenase reductase"/>
    <property type="match status" value="1"/>
</dbReference>
<evidence type="ECO:0000256" key="2">
    <source>
        <dbReference type="ARBA" id="ARBA00023002"/>
    </source>
</evidence>
<dbReference type="EMBL" id="JAOANI010000020">
    <property type="protein sequence ID" value="MCT7359928.1"/>
    <property type="molecule type" value="Genomic_DNA"/>
</dbReference>
<reference evidence="3" key="2">
    <citation type="submission" date="2022-08" db="EMBL/GenBank/DDBJ databases">
        <authorList>
            <person name="Dong C."/>
        </authorList>
    </citation>
    <scope>NUCLEOTIDE SEQUENCE</scope>
    <source>
        <strain evidence="3">59MF3M-4</strain>
    </source>
</reference>
<reference evidence="3" key="1">
    <citation type="journal article" date="2022" name="Front. Microbiol.">
        <title>Genome-based taxonomic rearrangement of Oceanobacter-related bacteria including the description of Thalassolituus hydrocarbonoclasticus sp. nov. and Thalassolituus pacificus sp. nov. and emended description of the genus Thalassolituus.</title>
        <authorList>
            <person name="Dong C."/>
            <person name="Wei L."/>
            <person name="Wang J."/>
            <person name="Lai Q."/>
            <person name="Huang Z."/>
            <person name="Shao Z."/>
        </authorList>
    </citation>
    <scope>NUCLEOTIDE SEQUENCE</scope>
    <source>
        <strain evidence="3">59MF3M-4</strain>
    </source>
</reference>
<dbReference type="Proteomes" id="UP001147830">
    <property type="component" value="Unassembled WGS sequence"/>
</dbReference>
<organism evidence="3 4">
    <name type="scientific">Thalassolituus pacificus</name>
    <dbReference type="NCBI Taxonomy" id="2975440"/>
    <lineage>
        <taxon>Bacteria</taxon>
        <taxon>Pseudomonadati</taxon>
        <taxon>Pseudomonadota</taxon>
        <taxon>Gammaproteobacteria</taxon>
        <taxon>Oceanospirillales</taxon>
        <taxon>Oceanospirillaceae</taxon>
        <taxon>Thalassolituus</taxon>
    </lineage>
</organism>
<dbReference type="CDD" id="cd05233">
    <property type="entry name" value="SDR_c"/>
    <property type="match status" value="1"/>
</dbReference>
<dbReference type="GO" id="GO:0016491">
    <property type="term" value="F:oxidoreductase activity"/>
    <property type="evidence" value="ECO:0007669"/>
    <property type="project" value="UniProtKB-KW"/>
</dbReference>
<gene>
    <name evidence="3" type="ORF">NYR02_12990</name>
</gene>
<dbReference type="PRINTS" id="PR00080">
    <property type="entry name" value="SDRFAMILY"/>
</dbReference>
<dbReference type="PRINTS" id="PR00081">
    <property type="entry name" value="GDHRDH"/>
</dbReference>
<dbReference type="InterPro" id="IPR036291">
    <property type="entry name" value="NAD(P)-bd_dom_sf"/>
</dbReference>
<name>A0A9X3ATA6_9GAMM</name>
<dbReference type="NCBIfam" id="NF005681">
    <property type="entry name" value="PRK07478.1"/>
    <property type="match status" value="1"/>
</dbReference>
<evidence type="ECO:0000256" key="1">
    <source>
        <dbReference type="ARBA" id="ARBA00006484"/>
    </source>
</evidence>
<comment type="caution">
    <text evidence="3">The sequence shown here is derived from an EMBL/GenBank/DDBJ whole genome shotgun (WGS) entry which is preliminary data.</text>
</comment>
<keyword evidence="4" id="KW-1185">Reference proteome</keyword>
<dbReference type="NCBIfam" id="NF005559">
    <property type="entry name" value="PRK07231.1"/>
    <property type="match status" value="1"/>
</dbReference>
<protein>
    <submittedName>
        <fullName evidence="3">SDR family oxidoreductase</fullName>
    </submittedName>
</protein>
<dbReference type="PANTHER" id="PTHR24321">
    <property type="entry name" value="DEHYDROGENASES, SHORT CHAIN"/>
    <property type="match status" value="1"/>
</dbReference>
<comment type="similarity">
    <text evidence="1">Belongs to the short-chain dehydrogenases/reductases (SDR) family.</text>
</comment>
<evidence type="ECO:0000313" key="4">
    <source>
        <dbReference type="Proteomes" id="UP001147830"/>
    </source>
</evidence>
<dbReference type="Gene3D" id="3.40.50.720">
    <property type="entry name" value="NAD(P)-binding Rossmann-like Domain"/>
    <property type="match status" value="1"/>
</dbReference>
<evidence type="ECO:0000313" key="3">
    <source>
        <dbReference type="EMBL" id="MCT7359928.1"/>
    </source>
</evidence>
<dbReference type="AlphaFoldDB" id="A0A9X3ATA6"/>